<name>A0A4X1W3B1_PIG</name>
<dbReference type="InterPro" id="IPR030385">
    <property type="entry name" value="G_IRG_dom"/>
</dbReference>
<proteinExistence type="inferred from homology"/>
<evidence type="ECO:0000256" key="4">
    <source>
        <dbReference type="ARBA" id="ARBA00023134"/>
    </source>
</evidence>
<accession>A0A4X1W3B1</accession>
<dbReference type="PANTHER" id="PTHR32341">
    <property type="entry name" value="INTERFERON-INDUCIBLE GTPASE"/>
    <property type="match status" value="1"/>
</dbReference>
<comment type="similarity">
    <text evidence="1">Belongs to the TRAFAC class dynamin-like GTPase superfamily. IRG family.</text>
</comment>
<dbReference type="Pfam" id="PF05049">
    <property type="entry name" value="IIGP"/>
    <property type="match status" value="1"/>
</dbReference>
<dbReference type="Ensembl" id="ENSSSCT00070057029.1">
    <property type="protein sequence ID" value="ENSSSCP00070048468.1"/>
    <property type="gene ID" value="ENSSSCG00070028443.1"/>
</dbReference>
<organism evidence="7 8">
    <name type="scientific">Sus scrofa</name>
    <name type="common">Pig</name>
    <dbReference type="NCBI Taxonomy" id="9823"/>
    <lineage>
        <taxon>Eukaryota</taxon>
        <taxon>Metazoa</taxon>
        <taxon>Chordata</taxon>
        <taxon>Craniata</taxon>
        <taxon>Vertebrata</taxon>
        <taxon>Euteleostomi</taxon>
        <taxon>Mammalia</taxon>
        <taxon>Eutheria</taxon>
        <taxon>Laurasiatheria</taxon>
        <taxon>Artiodactyla</taxon>
        <taxon>Suina</taxon>
        <taxon>Suidae</taxon>
        <taxon>Sus</taxon>
    </lineage>
</organism>
<dbReference type="PROSITE" id="PS51716">
    <property type="entry name" value="G_IRG"/>
    <property type="match status" value="1"/>
</dbReference>
<feature type="region of interest" description="Disordered" evidence="5">
    <location>
        <begin position="407"/>
        <end position="439"/>
    </location>
</feature>
<dbReference type="InterPro" id="IPR051515">
    <property type="entry name" value="IRG"/>
</dbReference>
<evidence type="ECO:0000256" key="5">
    <source>
        <dbReference type="SAM" id="MobiDB-lite"/>
    </source>
</evidence>
<evidence type="ECO:0000259" key="6">
    <source>
        <dbReference type="PROSITE" id="PS51716"/>
    </source>
</evidence>
<dbReference type="GO" id="GO:0016787">
    <property type="term" value="F:hydrolase activity"/>
    <property type="evidence" value="ECO:0007669"/>
    <property type="project" value="UniProtKB-KW"/>
</dbReference>
<dbReference type="InterPro" id="IPR007743">
    <property type="entry name" value="Immunity-related_GTPase-like"/>
</dbReference>
<evidence type="ECO:0000313" key="7">
    <source>
        <dbReference type="Ensembl" id="ENSSSCP00070048468.1"/>
    </source>
</evidence>
<keyword evidence="2" id="KW-0547">Nucleotide-binding</keyword>
<reference evidence="7" key="2">
    <citation type="submission" date="2025-08" db="UniProtKB">
        <authorList>
            <consortium name="Ensembl"/>
        </authorList>
    </citation>
    <scope>IDENTIFICATION</scope>
</reference>
<dbReference type="InterPro" id="IPR027417">
    <property type="entry name" value="P-loop_NTPase"/>
</dbReference>
<dbReference type="Proteomes" id="UP000314985">
    <property type="component" value="Chromosome 6"/>
</dbReference>
<dbReference type="AlphaFoldDB" id="A0A4X1W3B1"/>
<evidence type="ECO:0000256" key="3">
    <source>
        <dbReference type="ARBA" id="ARBA00022801"/>
    </source>
</evidence>
<reference evidence="7 8" key="1">
    <citation type="submission" date="2017-08" db="EMBL/GenBank/DDBJ databases">
        <title>USMARCv1.0.</title>
        <authorList>
            <person name="Hannum G.I."/>
            <person name="Koren S."/>
            <person name="Schroeder S.G."/>
            <person name="Chin S.C."/>
            <person name="Nonneman D.J."/>
            <person name="Becker S.A."/>
            <person name="Rosen B.D."/>
            <person name="Bickhart D.M."/>
            <person name="Putnam N.H."/>
            <person name="Green R.E."/>
            <person name="Tuggle C.K."/>
            <person name="Liu H."/>
            <person name="Rohrer G.A."/>
            <person name="Warr A."/>
            <person name="Hall R."/>
            <person name="Kim K."/>
            <person name="Hume D.A."/>
            <person name="Talbot R."/>
            <person name="Chow W."/>
            <person name="Howe K."/>
            <person name="Schwartz A.S."/>
            <person name="Watson M."/>
            <person name="Archibald A.L."/>
            <person name="Phillippy A.M."/>
            <person name="Smith T.P.L."/>
        </authorList>
    </citation>
    <scope>NUCLEOTIDE SEQUENCE [LARGE SCALE GENOMIC DNA]</scope>
</reference>
<dbReference type="SUPFAM" id="SSF52540">
    <property type="entry name" value="P-loop containing nucleoside triphosphate hydrolases"/>
    <property type="match status" value="1"/>
</dbReference>
<protein>
    <recommendedName>
        <fullName evidence="6">IRG-type G domain-containing protein</fullName>
    </recommendedName>
</protein>
<evidence type="ECO:0000256" key="2">
    <source>
        <dbReference type="ARBA" id="ARBA00022741"/>
    </source>
</evidence>
<evidence type="ECO:0000313" key="8">
    <source>
        <dbReference type="Proteomes" id="UP000314985"/>
    </source>
</evidence>
<dbReference type="Gene3D" id="3.40.50.300">
    <property type="entry name" value="P-loop containing nucleotide triphosphate hydrolases"/>
    <property type="match status" value="1"/>
</dbReference>
<sequence length="467" mass="50488">MASEAFPSGLSQSKMLELLGDTRALKEAFEAGDLPAVAAMLQSTLHSLENVRLDIGVTGGTGSGKSTFVNAIRGLGDEDPTSACTGVVEMTMAPTPYLHPKYPNVIIWDLPGIGAPAFQADKYVQRVLLDRYDFLLLLTSESFTANHARLAREILQQGKRFYCVRSKVDVDIAASRSRRPSSFSEERVLSQIRDDCVQRLEAEGLKDPKVFLLSMFELGKYDFDLLEEAMVRGLESHKRHAFLMALPNVSKPTLERKAASLRKHIWLVATVACGANPSPVPGVPEVACDLFLLTHSLEGYRHSLGLDQHSLIRLAGHTGRPLHKILEALHDPKTKVTEALVAEWLGQASGDASAFSQELLNVPILGPLAACGLSFATVYRMLRTSLDMAVRDAENVLLQAFPDNPDPDCKLLGEPDQGPQLGGEDRGREGGRAGPLKTCPAPGFSHGTCNFTSVPGPALGDAGDAEK</sequence>
<dbReference type="FunFam" id="3.40.50.300:FF:000541">
    <property type="entry name" value="Immunity related GTPase M"/>
    <property type="match status" value="1"/>
</dbReference>
<keyword evidence="3" id="KW-0378">Hydrolase</keyword>
<dbReference type="GO" id="GO:0016020">
    <property type="term" value="C:membrane"/>
    <property type="evidence" value="ECO:0007669"/>
    <property type="project" value="InterPro"/>
</dbReference>
<dbReference type="GO" id="GO:0005525">
    <property type="term" value="F:GTP binding"/>
    <property type="evidence" value="ECO:0007669"/>
    <property type="project" value="UniProtKB-KW"/>
</dbReference>
<keyword evidence="4" id="KW-0342">GTP-binding</keyword>
<evidence type="ECO:0000256" key="1">
    <source>
        <dbReference type="ARBA" id="ARBA00005429"/>
    </source>
</evidence>
<feature type="domain" description="IRG-type G" evidence="6">
    <location>
        <begin position="51"/>
        <end position="233"/>
    </location>
</feature>
<dbReference type="PANTHER" id="PTHR32341:SF17">
    <property type="entry name" value="IRG-TYPE G DOMAIN-CONTAINING PROTEIN"/>
    <property type="match status" value="1"/>
</dbReference>